<evidence type="ECO:0000256" key="1">
    <source>
        <dbReference type="SAM" id="SignalP"/>
    </source>
</evidence>
<reference evidence="3" key="1">
    <citation type="journal article" date="2019" name="Int. J. Syst. Evol. Microbiol.">
        <title>The Global Catalogue of Microorganisms (GCM) 10K type strain sequencing project: providing services to taxonomists for standard genome sequencing and annotation.</title>
        <authorList>
            <consortium name="The Broad Institute Genomics Platform"/>
            <consortium name="The Broad Institute Genome Sequencing Center for Infectious Disease"/>
            <person name="Wu L."/>
            <person name="Ma J."/>
        </authorList>
    </citation>
    <scope>NUCLEOTIDE SEQUENCE [LARGE SCALE GENOMIC DNA]</scope>
    <source>
        <strain evidence="3">JCM 31405</strain>
    </source>
</reference>
<evidence type="ECO:0000313" key="3">
    <source>
        <dbReference type="Proteomes" id="UP000644548"/>
    </source>
</evidence>
<protein>
    <submittedName>
        <fullName evidence="2">Uncharacterized protein</fullName>
    </submittedName>
</protein>
<gene>
    <name evidence="2" type="ORF">GCM10008960_00220</name>
</gene>
<organism evidence="2 3">
    <name type="scientific">Deinococcus sedimenti</name>
    <dbReference type="NCBI Taxonomy" id="1867090"/>
    <lineage>
        <taxon>Bacteria</taxon>
        <taxon>Thermotogati</taxon>
        <taxon>Deinococcota</taxon>
        <taxon>Deinococci</taxon>
        <taxon>Deinococcales</taxon>
        <taxon>Deinococcaceae</taxon>
        <taxon>Deinococcus</taxon>
    </lineage>
</organism>
<proteinExistence type="predicted"/>
<feature type="chain" id="PRO_5046576443" evidence="1">
    <location>
        <begin position="20"/>
        <end position="175"/>
    </location>
</feature>
<dbReference type="RefSeq" id="WP_189071167.1">
    <property type="nucleotide sequence ID" value="NZ_BMQN01000001.1"/>
</dbReference>
<dbReference type="Proteomes" id="UP000644548">
    <property type="component" value="Unassembled WGS sequence"/>
</dbReference>
<evidence type="ECO:0000313" key="2">
    <source>
        <dbReference type="EMBL" id="GGR77491.1"/>
    </source>
</evidence>
<feature type="signal peptide" evidence="1">
    <location>
        <begin position="1"/>
        <end position="19"/>
    </location>
</feature>
<keyword evidence="1" id="KW-0732">Signal</keyword>
<keyword evidence="3" id="KW-1185">Reference proteome</keyword>
<sequence length="175" mass="18982">MTRSLLLAALLTTLPAAQAQTVPTRVSAAPTTLAQVAVTGTAIWKTGRDGFIVRSLTEPDFFFSFTTSAAPKQPIRDLQIRVPRHALSGTQLNLMQEFLSRAGRTCLNLSGPQVRDLTDWLATQSLDPRTFGTLTVQREGALNMNTFTYLTTITLTVPTAGPCIHQGVDGWPVNL</sequence>
<name>A0ABQ2RXQ8_9DEIO</name>
<comment type="caution">
    <text evidence="2">The sequence shown here is derived from an EMBL/GenBank/DDBJ whole genome shotgun (WGS) entry which is preliminary data.</text>
</comment>
<dbReference type="EMBL" id="BMQN01000001">
    <property type="protein sequence ID" value="GGR77491.1"/>
    <property type="molecule type" value="Genomic_DNA"/>
</dbReference>
<accession>A0ABQ2RXQ8</accession>